<keyword evidence="3" id="KW-1185">Reference proteome</keyword>
<proteinExistence type="predicted"/>
<feature type="transmembrane region" description="Helical" evidence="1">
    <location>
        <begin position="52"/>
        <end position="74"/>
    </location>
</feature>
<feature type="transmembrane region" description="Helical" evidence="1">
    <location>
        <begin position="147"/>
        <end position="168"/>
    </location>
</feature>
<evidence type="ECO:0000313" key="3">
    <source>
        <dbReference type="Proteomes" id="UP000199520"/>
    </source>
</evidence>
<keyword evidence="1" id="KW-1133">Transmembrane helix</keyword>
<dbReference type="STRING" id="1123291.SAMN04490355_101880"/>
<accession>A0A1I4KMG3</accession>
<dbReference type="OrthoDB" id="1680489at2"/>
<dbReference type="Proteomes" id="UP000199520">
    <property type="component" value="Unassembled WGS sequence"/>
</dbReference>
<evidence type="ECO:0008006" key="4">
    <source>
        <dbReference type="Google" id="ProtNLM"/>
    </source>
</evidence>
<organism evidence="2 3">
    <name type="scientific">Pelosinus propionicus DSM 13327</name>
    <dbReference type="NCBI Taxonomy" id="1123291"/>
    <lineage>
        <taxon>Bacteria</taxon>
        <taxon>Bacillati</taxon>
        <taxon>Bacillota</taxon>
        <taxon>Negativicutes</taxon>
        <taxon>Selenomonadales</taxon>
        <taxon>Sporomusaceae</taxon>
        <taxon>Pelosinus</taxon>
    </lineage>
</organism>
<feature type="transmembrane region" description="Helical" evidence="1">
    <location>
        <begin position="7"/>
        <end position="40"/>
    </location>
</feature>
<feature type="transmembrane region" description="Helical" evidence="1">
    <location>
        <begin position="110"/>
        <end position="126"/>
    </location>
</feature>
<name>A0A1I4KMG3_9FIRM</name>
<keyword evidence="1" id="KW-0812">Transmembrane</keyword>
<reference evidence="3" key="1">
    <citation type="submission" date="2016-10" db="EMBL/GenBank/DDBJ databases">
        <authorList>
            <person name="Varghese N."/>
            <person name="Submissions S."/>
        </authorList>
    </citation>
    <scope>NUCLEOTIDE SEQUENCE [LARGE SCALE GENOMIC DNA]</scope>
    <source>
        <strain evidence="3">DSM 13327</strain>
    </source>
</reference>
<evidence type="ECO:0000313" key="2">
    <source>
        <dbReference type="EMBL" id="SFL79958.1"/>
    </source>
</evidence>
<feature type="transmembrane region" description="Helical" evidence="1">
    <location>
        <begin position="86"/>
        <end position="104"/>
    </location>
</feature>
<gene>
    <name evidence="2" type="ORF">SAMN04490355_101880</name>
</gene>
<sequence length="171" mass="18179">MEYAGLIISILSVLLILTGVVMTIIGLPGNVLILLTGLAYGYYDQFDRVDYAILVVVFGIFIIGEVIEFAAGMIGAKKEKASKRAMLAPFIGTIVGGIWGTALLPIIGSLLGALVGAFIVTILAEYSKTKDLTQAKKVAKSMAKGQVLGIIIKSATAISMAILLIYQLKWQ</sequence>
<dbReference type="EMBL" id="FOTS01000018">
    <property type="protein sequence ID" value="SFL79958.1"/>
    <property type="molecule type" value="Genomic_DNA"/>
</dbReference>
<dbReference type="AlphaFoldDB" id="A0A1I4KMG3"/>
<protein>
    <recommendedName>
        <fullName evidence="4">DUF456 domain-containing protein</fullName>
    </recommendedName>
</protein>
<dbReference type="PANTHER" id="PTHR39165:SF1">
    <property type="entry name" value="DUF456 DOMAIN-CONTAINING PROTEIN"/>
    <property type="match status" value="1"/>
</dbReference>
<dbReference type="PANTHER" id="PTHR39165">
    <property type="entry name" value="IG HYPOTHETICAL 17883"/>
    <property type="match status" value="1"/>
</dbReference>
<dbReference type="InterPro" id="IPR007403">
    <property type="entry name" value="DUF456"/>
</dbReference>
<dbReference type="Pfam" id="PF04306">
    <property type="entry name" value="DUF456"/>
    <property type="match status" value="1"/>
</dbReference>
<keyword evidence="1" id="KW-0472">Membrane</keyword>
<evidence type="ECO:0000256" key="1">
    <source>
        <dbReference type="SAM" id="Phobius"/>
    </source>
</evidence>